<dbReference type="InParanoid" id="A0A5F7ZNN7"/>
<dbReference type="Ensembl" id="ENSMMUT00000080710.1">
    <property type="protein sequence ID" value="ENSMMUP00000067254.1"/>
    <property type="gene ID" value="ENSMMUG00000057876.1"/>
</dbReference>
<reference evidence="1" key="2">
    <citation type="submission" date="2019-01" db="EMBL/GenBank/DDBJ databases">
        <authorList>
            <person name="Graves T."/>
            <person name="Eichler E.E."/>
            <person name="Wilson R.K."/>
        </authorList>
    </citation>
    <scope>NUCLEOTIDE SEQUENCE [LARGE SCALE GENOMIC DNA]</scope>
    <source>
        <strain evidence="1">17573</strain>
    </source>
</reference>
<dbReference type="PANTHER" id="PTHR12138">
    <property type="entry name" value="PRIMATE-EXPANDED PROTEIN FAMILY"/>
    <property type="match status" value="1"/>
</dbReference>
<dbReference type="AlphaFoldDB" id="A0A5F7ZNN7"/>
<dbReference type="PANTHER" id="PTHR12138:SF135">
    <property type="entry name" value="SAM DOMAIN-CONTAINING PROTEIN"/>
    <property type="match status" value="1"/>
</dbReference>
<sequence length="164" mass="18487">MFPASWKNGHETFFFFLRQSCSVTQAGEYSNMIVAHCNLYLLGSSDSPASASQVPGITGMPQPHPGNFLCAFSRDVVSPCWPCWSQTPDLKQSTCIGLPKCWDYRHEPPGLARGTNFWQRPSHSRSSLPISCIPHILPISPQRNFSRLSRKECRRTLESQDINM</sequence>
<dbReference type="VEuPathDB" id="HostDB:ENSMMUG00000057876"/>
<accession>A0A5F7ZNN7</accession>
<name>A0A5F7ZNN7_MACMU</name>
<reference evidence="1" key="4">
    <citation type="submission" date="2025-09" db="UniProtKB">
        <authorList>
            <consortium name="Ensembl"/>
        </authorList>
    </citation>
    <scope>IDENTIFICATION</scope>
    <source>
        <strain evidence="1">17573</strain>
    </source>
</reference>
<dbReference type="Proteomes" id="UP000006718">
    <property type="component" value="Chromosome 20"/>
</dbReference>
<reference evidence="2" key="1">
    <citation type="journal article" date="2007" name="Science">
        <title>Evolutionary and biomedical insights from the rhesus macaque genome.</title>
        <authorList>
            <person name="Gibbs R.A."/>
            <person name="Rogers J."/>
            <person name="Katze M.G."/>
            <person name="Bumgarner R."/>
            <person name="Weinstock G.M."/>
            <person name="Mardis E.R."/>
            <person name="Remington K.A."/>
            <person name="Strausberg R.L."/>
            <person name="Venter J.C."/>
            <person name="Wilson R.K."/>
            <person name="Batzer M.A."/>
            <person name="Bustamante C.D."/>
            <person name="Eichler E.E."/>
            <person name="Hahn M.W."/>
            <person name="Hardison R.C."/>
            <person name="Makova K.D."/>
            <person name="Miller W."/>
            <person name="Milosavljevic A."/>
            <person name="Palermo R.E."/>
            <person name="Siepel A."/>
            <person name="Sikela J.M."/>
            <person name="Attaway T."/>
            <person name="Bell S."/>
            <person name="Bernard K.E."/>
            <person name="Buhay C.J."/>
            <person name="Chandrabose M.N."/>
            <person name="Dao M."/>
            <person name="Davis C."/>
            <person name="Delehaunty K.D."/>
            <person name="Ding Y."/>
            <person name="Dinh H.H."/>
            <person name="Dugan-Rocha S."/>
            <person name="Fulton L.A."/>
            <person name="Gabisi R.A."/>
            <person name="Garner T.T."/>
            <person name="Godfrey J."/>
            <person name="Hawes A.C."/>
            <person name="Hernandez J."/>
            <person name="Hines S."/>
            <person name="Holder M."/>
            <person name="Hume J."/>
            <person name="Jhangiani S.N."/>
            <person name="Joshi V."/>
            <person name="Khan Z.M."/>
            <person name="Kirkness E.F."/>
            <person name="Cree A."/>
            <person name="Fowler R.G."/>
            <person name="Lee S."/>
            <person name="Lewis L.R."/>
            <person name="Li Z."/>
            <person name="Liu Y.-S."/>
            <person name="Moore S.M."/>
            <person name="Muzny D."/>
            <person name="Nazareth L.V."/>
            <person name="Ngo D.N."/>
            <person name="Okwuonu G.O."/>
            <person name="Pai G."/>
            <person name="Parker D."/>
            <person name="Paul H.A."/>
            <person name="Pfannkoch C."/>
            <person name="Pohl C.S."/>
            <person name="Rogers Y.-H.C."/>
            <person name="Ruiz S.J."/>
            <person name="Sabo A."/>
            <person name="Santibanez J."/>
            <person name="Schneider B.W."/>
            <person name="Smith S.M."/>
            <person name="Sodergren E."/>
            <person name="Svatek A.F."/>
            <person name="Utterback T.R."/>
            <person name="Vattathil S."/>
            <person name="Warren W."/>
            <person name="White C.S."/>
            <person name="Chinwalla A.T."/>
            <person name="Feng Y."/>
            <person name="Halpern A.L."/>
            <person name="Hillier L.W."/>
            <person name="Huang X."/>
            <person name="Minx P."/>
            <person name="Nelson J.O."/>
            <person name="Pepin K.H."/>
            <person name="Qin X."/>
            <person name="Sutton G.G."/>
            <person name="Venter E."/>
            <person name="Walenz B.P."/>
            <person name="Wallis J.W."/>
            <person name="Worley K.C."/>
            <person name="Yang S.-P."/>
            <person name="Jones S.M."/>
            <person name="Marra M.A."/>
            <person name="Rocchi M."/>
            <person name="Schein J.E."/>
            <person name="Baertsch R."/>
            <person name="Clarke L."/>
            <person name="Csuros M."/>
            <person name="Glasscock J."/>
            <person name="Harris R.A."/>
            <person name="Havlak P."/>
            <person name="Jackson A.R."/>
            <person name="Jiang H."/>
            <person name="Liu Y."/>
            <person name="Messina D.N."/>
            <person name="Shen Y."/>
            <person name="Song H.X.-Z."/>
            <person name="Wylie T."/>
            <person name="Zhang L."/>
            <person name="Birney E."/>
            <person name="Han K."/>
            <person name="Konkel M.K."/>
            <person name="Lee J."/>
            <person name="Smit A.F.A."/>
            <person name="Ullmer B."/>
            <person name="Wang H."/>
            <person name="Xing J."/>
            <person name="Burhans R."/>
            <person name="Cheng Z."/>
            <person name="Karro J.E."/>
            <person name="Ma J."/>
            <person name="Raney B."/>
            <person name="She X."/>
            <person name="Cox M.J."/>
            <person name="Demuth J.P."/>
            <person name="Dumas L.J."/>
            <person name="Han S.-G."/>
            <person name="Hopkins J."/>
            <person name="Karimpour-Fard A."/>
            <person name="Kim Y.H."/>
            <person name="Pollack J.R."/>
            <person name="Vinar T."/>
            <person name="Addo-Quaye C."/>
            <person name="Degenhardt J."/>
            <person name="Denby A."/>
            <person name="Hubisz M.J."/>
            <person name="Indap A."/>
            <person name="Kosiol C."/>
            <person name="Lahn B.T."/>
            <person name="Lawson H.A."/>
            <person name="Marklein A."/>
            <person name="Nielsen R."/>
            <person name="Vallender E.J."/>
            <person name="Clark A.G."/>
            <person name="Ferguson B."/>
            <person name="Hernandez R.D."/>
            <person name="Hirani K."/>
            <person name="Kehrer-Sawatzki H."/>
            <person name="Kolb J."/>
            <person name="Patil S."/>
            <person name="Pu L.-L."/>
            <person name="Ren Y."/>
            <person name="Smith D.G."/>
            <person name="Wheeler D.A."/>
            <person name="Schenck I."/>
            <person name="Ball E.V."/>
            <person name="Chen R."/>
            <person name="Cooper D.N."/>
            <person name="Giardine B."/>
            <person name="Hsu F."/>
            <person name="Kent W.J."/>
            <person name="Lesk A."/>
            <person name="Nelson D.L."/>
            <person name="O'brien W.E."/>
            <person name="Pruefer K."/>
            <person name="Stenson P.D."/>
            <person name="Wallace J.C."/>
            <person name="Ke H."/>
            <person name="Liu X.-M."/>
            <person name="Wang P."/>
            <person name="Xiang A.P."/>
            <person name="Yang F."/>
            <person name="Barber G.P."/>
            <person name="Haussler D."/>
            <person name="Karolchik D."/>
            <person name="Kern A.D."/>
            <person name="Kuhn R.M."/>
            <person name="Smith K.E."/>
            <person name="Zwieg A.S."/>
        </authorList>
    </citation>
    <scope>NUCLEOTIDE SEQUENCE [LARGE SCALE GENOMIC DNA]</scope>
    <source>
        <strain evidence="2">17573</strain>
    </source>
</reference>
<evidence type="ECO:0000313" key="2">
    <source>
        <dbReference type="Proteomes" id="UP000006718"/>
    </source>
</evidence>
<organism evidence="1 2">
    <name type="scientific">Macaca mulatta</name>
    <name type="common">Rhesus macaque</name>
    <dbReference type="NCBI Taxonomy" id="9544"/>
    <lineage>
        <taxon>Eukaryota</taxon>
        <taxon>Metazoa</taxon>
        <taxon>Chordata</taxon>
        <taxon>Craniata</taxon>
        <taxon>Vertebrata</taxon>
        <taxon>Euteleostomi</taxon>
        <taxon>Mammalia</taxon>
        <taxon>Eutheria</taxon>
        <taxon>Euarchontoglires</taxon>
        <taxon>Primates</taxon>
        <taxon>Haplorrhini</taxon>
        <taxon>Catarrhini</taxon>
        <taxon>Cercopithecidae</taxon>
        <taxon>Cercopithecinae</taxon>
        <taxon>Macaca</taxon>
    </lineage>
</organism>
<keyword evidence="2" id="KW-1185">Reference proteome</keyword>
<dbReference type="GeneTree" id="ENSGT01150000287196"/>
<evidence type="ECO:0000313" key="1">
    <source>
        <dbReference type="Ensembl" id="ENSMMUP00000067254.1"/>
    </source>
</evidence>
<proteinExistence type="predicted"/>
<protein>
    <submittedName>
        <fullName evidence="1">Uncharacterized protein</fullName>
    </submittedName>
</protein>
<reference evidence="1" key="3">
    <citation type="submission" date="2025-08" db="UniProtKB">
        <authorList>
            <consortium name="Ensembl"/>
        </authorList>
    </citation>
    <scope>IDENTIFICATION</scope>
    <source>
        <strain evidence="1">17573</strain>
    </source>
</reference>